<evidence type="ECO:0000256" key="3">
    <source>
        <dbReference type="SAM" id="MobiDB-lite"/>
    </source>
</evidence>
<dbReference type="Pfam" id="PF13018">
    <property type="entry name" value="ESPR"/>
    <property type="match status" value="1"/>
</dbReference>
<evidence type="ECO:0000256" key="1">
    <source>
        <dbReference type="ARBA" id="ARBA00022729"/>
    </source>
</evidence>
<dbReference type="InterPro" id="IPR012332">
    <property type="entry name" value="Autotransporter_pectin_lyase_C"/>
</dbReference>
<dbReference type="InterPro" id="IPR013425">
    <property type="entry name" value="Autotrns_rpt"/>
</dbReference>
<sequence>MNRVFRIVWSTALSAWVVASELTGKHGKGRGCAASATIDERSSPLRPSQSGWTLRLGVLMGLASLYAAPTLAADKYWDVNGGSAGSGGIGNWDISTPNWNAASDGVAGPFTTWNNTAIDNAVFAGTPGTVTLTSPITVNNLTFTLAGYTLTGGTLTLAGTTPTIAGAATISSVIAGNAGLTKSAGGVLSLTGANTFSGGIIVSGGQLAVSSDAALGAAGNGITMASGTQLNATAALAATRVVTVSSGNVGVFGVGVGSARFTGAGGLLVGSGVTLKNAASDYTGVTSFNTGGTYSFNSIGNLGQASALGAPITQANGQVTVAAGGGLGGTLIYTGSGSTSNRDWVFANTSSGGTALTNAGTGTLNLSGNIVFSGTSATGHNFNANSGNLVLSGIISSPSSIRPVSYSGTAGQSITLGGANTYTGPTNINNIDLYAPVLADSGNASSLGTGASGNITLTNGKLHYTGGGASTNRTYAFDGASTINNDGTGGLSLTAAAGFNAGGTDSITLGGSYSGSNTYAGAIGGTGNVLINGNGNWLLSGANTYAGTTTVTAGTLTAGSANAFGASKGLIVNGGTLDLNDLAITAPSLAGTGGSVDLGSGSLTLSTSSGSTSYAGSIGGTGSLTKLGASTQTLTGANTYTGATTIGGGTLALDFSVAGAPASNIINSASALNLGGGTLSIKGAAGANTQIFNGLNVTAGNNRISATAGAGGLGISLGGINRSGGLVDFAFNTGTTISTTHADGALGGWATVNGTDYAQVSGGIITAFTNYADKDNANTWANGDIVSDEGGNANTPYTGTVNGSVALGGMKVAAAAGSTVNVSTGNTLSVDGSIIVSPTAGAANQTIQGGSLTGGTAGSPLGVLQNAAGNFTISSTIVDNGGATGFVVGGQGTGTVSLNGANTYTGSTTVSGGTLAFNSVANGGAASAIGASTNDPSNLVLENGTLHYTGATASTDRGFTLVNGGPSRTIQVDGTTDLTFSGQVTSPDDAGFTKTGTGTLTLSNGANDFVGPVTVSAGLLSTGTLSNGGLASGIGAGSNASASLVLQNGGGLEYTGATTSTDRGFTLAGGQGHVSVDSAATTLTDSGTIIGAGSLYKDGAGTLVLSGTNTYTGGSTITDGILRAGSATAFSSVGVITVNAGGTLDASTFPISIGGLNGAGNVTMDTGGSLSINGNGTFSGAISGPGGVTIVGHSETFSGCGNSYTGATIIASSTITTDCLANGGQASGVGASSNLPANLQIAGTLAYTGTSVNIDRGIQMNGTAAINVSNAATTLGIGGAITGAGQFQKVGAGTLVLSGTNINTAGTYIIGGTLRAGATNAFGTGYMTLANTAGVLLDLNNFNTSVAYLDGGGTTGGNINLGSATLTVTTGNNSNGAADFAGVMSGTGNLVKNGAALQILSGAVSTYTGTTTIGTLKPDGTTLAVGGTLQVDVLADGGMASSIGASSNAASNLVLNNGTLQYAGAGNSTDRLFTLGPSSALDASGTGAVQFTNTGAVAFSGAANSAQTVTLTGTSAANNSLALQITNNGTGNTSLSKTGIGTWILRNAASTYGGVTTIAGGVLGVDHLTNGGQASSIGASSNAASNLVIGTGGGIGATLRYTGTGDTTDRLFTLSTGSSVIESSGTGAIVFSNTGSAAYAGSGNRTLGLGGTNTGNNTMGGSIIDATSGITTLAKNDAGTWLLTGNNTYTGNTVVNAGLLQIGNGGTTGSIASPTVIVDTAGTLGFDRSDTSTLAGTISGAGSVVQSGSGTTVLTATNIYTGGTTITAGTLQLGNGGTNGSIVGNVADNGTLAFNRSDVYTFGGLVSGTGGVTQLGSGTTVLTGANSYTGATNVQAGTLLIDGNQSAATGATTVQNGAVLGGAGTLGGSVTVMNGGALNPGDAGAAGTLTINGGLTLGATSTLNYQFGQPNVVGGALNDLTVVHGNLNLDGTLNVSATPGGSFGPGLYRIISYDGTLNDQGLALGGSSTGNYQVQTSVANQVNLINTGGLTLNFWDGANGHTNNTVDGGNGVWQNSAGNSNWTSQTGQVNAPYTDGEFSIFMGTPGTVTVDNTLGTVTSSGMQFAVNGYTVTGDPITFVSGQDVVRVGDGTAAGAGMTATITAPLNGAGTLVKEDLGTLIINSINNLTGGTAINGGVLQVMGTTGVGAPGAAVSFDGGTLRTTQSSVFAHPVTINQGGGTFDTQGAGLIINQTIGGAGELTKMGPGTLTLSATNTYAGGTAINGGAIKVSSDANLGNAAGALSFDGGALNNTAAFTSARGVTLGNGGGTFDTTADLTLAGTIGGAGALNKIDAGALVLTADNTYTGGTTIGSGVLQLGDSGTSGSIQGNIANSGTLVFDRSDSVAFTGAISGTGALEQQGTGTTVLSAANSYTGPTAVRAGSLIINGDQSAATGTTSVDSGGTLGGKGIIGGDVTVADGGTLSPGDVGSAPGTLTVKGSVALSDTSNLNVNMGQANVVGGPLNDLVQVNGDLTLDGTLNVSVSSGGTFDPGIYRIIGYTGALTDNGLTIGSVPSPDYFLQTSIAQQVNLVNTNGLAVNFWDGNGARGDGQVQGGDGLWQNAAGNDNWTVIDGSLNAPYQDSSFAIFAGAAGTVTVDASLGAINSNGMQFATDGYRVEGDAIALVGSAPVIRVGDGTTAGADMTATIASVLTGSNGMTKSDLGTLVLAGNNTYTGGTTITGGTLQLGEGGTSGSILGDVADNGTLAFDRSDVQTFGGAISGTGGVTQMGTGTTTLTSANTYTGATTVSGGTLLINGDQTAATGATTVMSGGTLGGSGTIGGDVTVANGGTLSPGNSPGTLTVNGNLTLNAGALVDYQLGQAGTVGGSLNDLTVVHGNLTLDGTLNVTTTPGGTFGAGVYRLFNYDGTLTDNGLAIGSSPSTNVFVQTSLANQVNLVNTDGLTLSFWDGPGHANDGAITGGTGTWRLSDNDYWTDASGALNAPYTNGSFAVFGGTGGTVTVDNTNGQVSASGLQFQADGYRVTGDAIALTGGASTIRVGDGTAAGASMTATIDAALTGASMLVKDDLGTLVLTGANTYSGGTDVHAGTLQVANDGNLGLAAGSLSIDDATLHTTGSFVSTRTVGLGGAATIDTDDGTTLQLSNGIGGTGSLSKAGTGTLTLGGTSTYSGDTTVAAGTLSAAVANAFNASSATTVQSGATLNLGGFAQRTGALTNAGTVNFGQTPGTSLTVQGDYVGQGGTLNFNTALGGDGSATDMLVVTGSTSGNTTIQVTNVGGTGAATTQGIKLIDVQGASNGTFALKGNYVFQGQQAVVAGAYAYRLYQNGVDGTDGDWYLRSALTNPPSDPGNPGNPGNPGGPGSGTGGATPLYQPGVPLYEAYAGILQQANTLDTLFQRTGDRQWADAQATDGMKPGEGVWVRVQGGDQDIKPESSTSGTRYDMSNWKSEVGIDTTLSDNGGGKLVGSASLHSDHYNSDVSSAYGDGRINTRAYGVGAALTWYADNGLYVDGQARWTHLDSDLHSNTLGKAEDDNKATGYAAGVEVGQRFRLSDAWSMVPQAQLSWGKASFDGFNDAFGARVSQQDGNAASARAGTTFDYLSTHQGASGAVVTHFYAIANVYDYFTDAAQVNVSGTDFTTRNERWWGGLGVGGAIDWAGGRYSIYGEVQAQTGLSHFGDSHAVNGSVGFRMRW</sequence>
<keyword evidence="2" id="KW-0843">Virulence</keyword>
<dbReference type="SUPFAM" id="SSF103515">
    <property type="entry name" value="Autotransporter"/>
    <property type="match status" value="1"/>
</dbReference>
<reference evidence="5 6" key="1">
    <citation type="submission" date="2020-10" db="EMBL/GenBank/DDBJ databases">
        <title>Phylogeny of dyella-like bacteria.</title>
        <authorList>
            <person name="Fu J."/>
        </authorList>
    </citation>
    <scope>NUCLEOTIDE SEQUENCE [LARGE SCALE GENOMIC DNA]</scope>
    <source>
        <strain evidence="5 6">THG-B117</strain>
    </source>
</reference>
<dbReference type="SUPFAM" id="SSF51126">
    <property type="entry name" value="Pectin lyase-like"/>
    <property type="match status" value="10"/>
</dbReference>
<dbReference type="SMART" id="SM00869">
    <property type="entry name" value="Autotransporter"/>
    <property type="match status" value="1"/>
</dbReference>
<proteinExistence type="predicted"/>
<dbReference type="Proteomes" id="UP001430065">
    <property type="component" value="Unassembled WGS sequence"/>
</dbReference>
<dbReference type="InterPro" id="IPR036709">
    <property type="entry name" value="Autotransporte_beta_dom_sf"/>
</dbReference>
<feature type="compositionally biased region" description="Gly residues" evidence="3">
    <location>
        <begin position="3311"/>
        <end position="3322"/>
    </location>
</feature>
<dbReference type="PROSITE" id="PS51208">
    <property type="entry name" value="AUTOTRANSPORTER"/>
    <property type="match status" value="1"/>
</dbReference>
<accession>A0ABS2JT35</accession>
<dbReference type="InterPro" id="IPR011050">
    <property type="entry name" value="Pectin_lyase_fold/virulence"/>
</dbReference>
<dbReference type="NCBIfam" id="TIGR01414">
    <property type="entry name" value="autotrans_barl"/>
    <property type="match status" value="1"/>
</dbReference>
<keyword evidence="6" id="KW-1185">Reference proteome</keyword>
<dbReference type="InterPro" id="IPR024973">
    <property type="entry name" value="ESPR"/>
</dbReference>
<dbReference type="InterPro" id="IPR005546">
    <property type="entry name" value="Autotransporte_beta"/>
</dbReference>
<dbReference type="Pfam" id="PF18883">
    <property type="entry name" value="AC_1"/>
    <property type="match status" value="1"/>
</dbReference>
<protein>
    <submittedName>
        <fullName evidence="5">Autotransporter outer membrane beta-barrel domain-containing protein</fullName>
    </submittedName>
</protein>
<dbReference type="PANTHER" id="PTHR35037:SF3">
    <property type="entry name" value="C-TERMINAL REGION OF AIDA-LIKE PROTEIN"/>
    <property type="match status" value="1"/>
</dbReference>
<comment type="caution">
    <text evidence="5">The sequence shown here is derived from an EMBL/GenBank/DDBJ whole genome shotgun (WGS) entry which is preliminary data.</text>
</comment>
<dbReference type="CDD" id="cd01344">
    <property type="entry name" value="PL2_Passenger_AT"/>
    <property type="match status" value="1"/>
</dbReference>
<evidence type="ECO:0000313" key="6">
    <source>
        <dbReference type="Proteomes" id="UP001430065"/>
    </source>
</evidence>
<dbReference type="Gene3D" id="2.160.20.20">
    <property type="match status" value="5"/>
</dbReference>
<dbReference type="NCBIfam" id="TIGR02601">
    <property type="entry name" value="autotrns_rpt"/>
    <property type="match status" value="17"/>
</dbReference>
<organism evidence="5 6">
    <name type="scientific">Dyella kyungheensis</name>
    <dbReference type="NCBI Taxonomy" id="1242174"/>
    <lineage>
        <taxon>Bacteria</taxon>
        <taxon>Pseudomonadati</taxon>
        <taxon>Pseudomonadota</taxon>
        <taxon>Gammaproteobacteria</taxon>
        <taxon>Lysobacterales</taxon>
        <taxon>Rhodanobacteraceae</taxon>
        <taxon>Dyella</taxon>
    </lineage>
</organism>
<dbReference type="InterPro" id="IPR043990">
    <property type="entry name" value="AC_1"/>
</dbReference>
<dbReference type="PANTHER" id="PTHR35037">
    <property type="entry name" value="C-TERMINAL REGION OF AIDA-LIKE PROTEIN"/>
    <property type="match status" value="1"/>
</dbReference>
<dbReference type="Pfam" id="PF12951">
    <property type="entry name" value="PATR"/>
    <property type="match status" value="21"/>
</dbReference>
<name>A0ABS2JT35_9GAMM</name>
<feature type="region of interest" description="Disordered" evidence="3">
    <location>
        <begin position="3294"/>
        <end position="3326"/>
    </location>
</feature>
<feature type="domain" description="Autotransporter" evidence="4">
    <location>
        <begin position="3367"/>
        <end position="3647"/>
    </location>
</feature>
<evidence type="ECO:0000256" key="2">
    <source>
        <dbReference type="ARBA" id="ARBA00023026"/>
    </source>
</evidence>
<gene>
    <name evidence="5" type="ORF">ISP20_13535</name>
</gene>
<dbReference type="InterPro" id="IPR006315">
    <property type="entry name" value="OM_autotransptr_brl_dom"/>
</dbReference>
<dbReference type="EMBL" id="JADIKC010000005">
    <property type="protein sequence ID" value="MBM7122182.1"/>
    <property type="molecule type" value="Genomic_DNA"/>
</dbReference>
<dbReference type="InterPro" id="IPR051551">
    <property type="entry name" value="Autotransporter_adhesion"/>
</dbReference>
<keyword evidence="1" id="KW-0732">Signal</keyword>
<dbReference type="RefSeq" id="WP_204636612.1">
    <property type="nucleotide sequence ID" value="NZ_JADIKC010000005.1"/>
</dbReference>
<evidence type="ECO:0000313" key="5">
    <source>
        <dbReference type="EMBL" id="MBM7122182.1"/>
    </source>
</evidence>
<evidence type="ECO:0000259" key="4">
    <source>
        <dbReference type="PROSITE" id="PS51208"/>
    </source>
</evidence>